<dbReference type="Proteomes" id="UP000530320">
    <property type="component" value="Unassembled WGS sequence"/>
</dbReference>
<reference evidence="1 2" key="1">
    <citation type="submission" date="2020-04" db="EMBL/GenBank/DDBJ databases">
        <title>Description of novel Gluconacetobacter.</title>
        <authorList>
            <person name="Sombolestani A."/>
        </authorList>
    </citation>
    <scope>NUCLEOTIDE SEQUENCE [LARGE SCALE GENOMIC DNA]</scope>
    <source>
        <strain evidence="1 2">LMG 22058</strain>
    </source>
</reference>
<evidence type="ECO:0008006" key="3">
    <source>
        <dbReference type="Google" id="ProtNLM"/>
    </source>
</evidence>
<gene>
    <name evidence="1" type="ORF">HLH44_03715</name>
</gene>
<proteinExistence type="predicted"/>
<sequence>MAQQIDWQRLSPVVSRLVRDGVSPGRIAAQLGLSRSAVRNFIDRLAEIAEAA</sequence>
<evidence type="ECO:0000313" key="2">
    <source>
        <dbReference type="Proteomes" id="UP000530320"/>
    </source>
</evidence>
<accession>A0A7W4JXL6</accession>
<name>A0A7W4JXL6_9PROT</name>
<protein>
    <recommendedName>
        <fullName evidence="3">Transposase</fullName>
    </recommendedName>
</protein>
<comment type="caution">
    <text evidence="1">The sequence shown here is derived from an EMBL/GenBank/DDBJ whole genome shotgun (WGS) entry which is preliminary data.</text>
</comment>
<dbReference type="RefSeq" id="WP_183008163.1">
    <property type="nucleotide sequence ID" value="NZ_JABEQP010000002.1"/>
</dbReference>
<evidence type="ECO:0000313" key="1">
    <source>
        <dbReference type="EMBL" id="MBB2196579.1"/>
    </source>
</evidence>
<dbReference type="EMBL" id="JABEQP010000002">
    <property type="protein sequence ID" value="MBB2196579.1"/>
    <property type="molecule type" value="Genomic_DNA"/>
</dbReference>
<dbReference type="AlphaFoldDB" id="A0A7W4JXL6"/>
<organism evidence="1 2">
    <name type="scientific">Gluconacetobacter dulcium</name>
    <dbReference type="NCBI Taxonomy" id="2729096"/>
    <lineage>
        <taxon>Bacteria</taxon>
        <taxon>Pseudomonadati</taxon>
        <taxon>Pseudomonadota</taxon>
        <taxon>Alphaproteobacteria</taxon>
        <taxon>Acetobacterales</taxon>
        <taxon>Acetobacteraceae</taxon>
        <taxon>Gluconacetobacter</taxon>
    </lineage>
</organism>
<dbReference type="Pfam" id="PF13384">
    <property type="entry name" value="HTH_23"/>
    <property type="match status" value="1"/>
</dbReference>